<sequence length="299" mass="33738">MMFVKIPCPLIVAFLVVTSWPGLVASGESPRAEESLTVQQPIPQQVVDKFALSDFYQKCILIDGFPVVASAQVNDAALQEAAHVVQAMLVKRGDILQRLVANKIRLAVIGVHQQTCDIPEHSDLTPVDYWNRRARGFGATKQRPCVSCAEENVLNLPGDPYYEENILIHEFAHAIHLVALADLDPQFQEKLEACYEAALKKETWKDTYAGSNVTEYWAEGVQCWFESNAENNAQHNHLNTREELKQHDPQLHALIQSVFVDTSYHYVRSDSAERTEAHLQDLDRTKLGKFQWSSAEPTK</sequence>
<dbReference type="InterPro" id="IPR024079">
    <property type="entry name" value="MetalloPept_cat_dom_sf"/>
</dbReference>
<name>A0A368KMB7_9BACT</name>
<dbReference type="Proteomes" id="UP000253562">
    <property type="component" value="Unassembled WGS sequence"/>
</dbReference>
<protein>
    <submittedName>
        <fullName evidence="1">Uncharacterized protein</fullName>
    </submittedName>
</protein>
<dbReference type="SUPFAM" id="SSF55486">
    <property type="entry name" value="Metalloproteases ('zincins'), catalytic domain"/>
    <property type="match status" value="1"/>
</dbReference>
<proteinExistence type="predicted"/>
<dbReference type="AlphaFoldDB" id="A0A368KMB7"/>
<dbReference type="Gene3D" id="3.40.390.10">
    <property type="entry name" value="Collagenase (Catalytic Domain)"/>
    <property type="match status" value="1"/>
</dbReference>
<dbReference type="GO" id="GO:0008237">
    <property type="term" value="F:metallopeptidase activity"/>
    <property type="evidence" value="ECO:0007669"/>
    <property type="project" value="InterPro"/>
</dbReference>
<organism evidence="1 2">
    <name type="scientific">Bremerella cremea</name>
    <dbReference type="NCBI Taxonomy" id="1031537"/>
    <lineage>
        <taxon>Bacteria</taxon>
        <taxon>Pseudomonadati</taxon>
        <taxon>Planctomycetota</taxon>
        <taxon>Planctomycetia</taxon>
        <taxon>Pirellulales</taxon>
        <taxon>Pirellulaceae</taxon>
        <taxon>Bremerella</taxon>
    </lineage>
</organism>
<evidence type="ECO:0000313" key="1">
    <source>
        <dbReference type="EMBL" id="RCS43253.1"/>
    </source>
</evidence>
<gene>
    <name evidence="1" type="ORF">DTL42_19040</name>
</gene>
<evidence type="ECO:0000313" key="2">
    <source>
        <dbReference type="Proteomes" id="UP000253562"/>
    </source>
</evidence>
<comment type="caution">
    <text evidence="1">The sequence shown here is derived from an EMBL/GenBank/DDBJ whole genome shotgun (WGS) entry which is preliminary data.</text>
</comment>
<dbReference type="EMBL" id="QPEX01000039">
    <property type="protein sequence ID" value="RCS43253.1"/>
    <property type="molecule type" value="Genomic_DNA"/>
</dbReference>
<reference evidence="1 2" key="1">
    <citation type="submission" date="2018-07" db="EMBL/GenBank/DDBJ databases">
        <title>Comparative genomes isolates from brazilian mangrove.</title>
        <authorList>
            <person name="De Araujo J.E."/>
            <person name="Taketani R.G."/>
            <person name="Silva M.C.P."/>
            <person name="Lourenco M.V."/>
            <person name="Oliveira V.M."/>
            <person name="Andreote F.D."/>
        </authorList>
    </citation>
    <scope>NUCLEOTIDE SEQUENCE [LARGE SCALE GENOMIC DNA]</scope>
    <source>
        <strain evidence="1 2">HEX PRIS-MGV</strain>
    </source>
</reference>
<accession>A0A368KMB7</accession>